<dbReference type="SUPFAM" id="SSF55729">
    <property type="entry name" value="Acyl-CoA N-acyltransferases (Nat)"/>
    <property type="match status" value="1"/>
</dbReference>
<protein>
    <submittedName>
        <fullName evidence="2">GNAT family N-acetyltransferase</fullName>
    </submittedName>
</protein>
<feature type="domain" description="N-acetyltransferase" evidence="1">
    <location>
        <begin position="1"/>
        <end position="154"/>
    </location>
</feature>
<dbReference type="Gene3D" id="3.40.630.30">
    <property type="match status" value="1"/>
</dbReference>
<dbReference type="KEGG" id="amon:H9L24_04005"/>
<keyword evidence="3" id="KW-1185">Reference proteome</keyword>
<dbReference type="GO" id="GO:0016747">
    <property type="term" value="F:acyltransferase activity, transferring groups other than amino-acyl groups"/>
    <property type="evidence" value="ECO:0007669"/>
    <property type="project" value="InterPro"/>
</dbReference>
<accession>A0A7H0HL42</accession>
<keyword evidence="2" id="KW-0808">Transferase</keyword>
<dbReference type="Proteomes" id="UP000516057">
    <property type="component" value="Chromosome"/>
</dbReference>
<dbReference type="Pfam" id="PF13673">
    <property type="entry name" value="Acetyltransf_10"/>
    <property type="match status" value="1"/>
</dbReference>
<dbReference type="AlphaFoldDB" id="A0A7H0HL42"/>
<dbReference type="EMBL" id="CP060790">
    <property type="protein sequence ID" value="QNP61258.1"/>
    <property type="molecule type" value="Genomic_DNA"/>
</dbReference>
<name>A0A7H0HL42_9BURK</name>
<evidence type="ECO:0000313" key="2">
    <source>
        <dbReference type="EMBL" id="QNP61258.1"/>
    </source>
</evidence>
<dbReference type="InterPro" id="IPR052564">
    <property type="entry name" value="N-acetyltrans/Recomb-assoc"/>
</dbReference>
<organism evidence="2 3">
    <name type="scientific">Paenacidovorax monticola</name>
    <dbReference type="NCBI Taxonomy" id="1926868"/>
    <lineage>
        <taxon>Bacteria</taxon>
        <taxon>Pseudomonadati</taxon>
        <taxon>Pseudomonadota</taxon>
        <taxon>Betaproteobacteria</taxon>
        <taxon>Burkholderiales</taxon>
        <taxon>Comamonadaceae</taxon>
        <taxon>Paenacidovorax</taxon>
    </lineage>
</organism>
<dbReference type="InterPro" id="IPR016181">
    <property type="entry name" value="Acyl_CoA_acyltransferase"/>
</dbReference>
<proteinExistence type="predicted"/>
<sequence>MLIRRYRKGEESALFDVYYSAIHLVACRDYTPQQIEAWAPRDLDASLWERRIRGINPFVAELDGTVVAYADVQASGYIDHFFVSGAHPRRGLGTMLMKRILEEAARLGLRELTSDVSRTAQGFFERFGFGVVEQRNPVLRGITIPNALMRLELQNAR</sequence>
<reference evidence="2 3" key="1">
    <citation type="submission" date="2020-08" db="EMBL/GenBank/DDBJ databases">
        <title>Genome sequence of Acidovorax monticola KACC 19171T.</title>
        <authorList>
            <person name="Hyun D.-W."/>
            <person name="Bae J.-W."/>
        </authorList>
    </citation>
    <scope>NUCLEOTIDE SEQUENCE [LARGE SCALE GENOMIC DNA]</scope>
    <source>
        <strain evidence="2 3">KACC 19171</strain>
    </source>
</reference>
<dbReference type="PANTHER" id="PTHR43451:SF1">
    <property type="entry name" value="ACETYLTRANSFERASE"/>
    <property type="match status" value="1"/>
</dbReference>
<dbReference type="PANTHER" id="PTHR43451">
    <property type="entry name" value="ACETYLTRANSFERASE (GNAT) FAMILY PROTEIN"/>
    <property type="match status" value="1"/>
</dbReference>
<dbReference type="PROSITE" id="PS51186">
    <property type="entry name" value="GNAT"/>
    <property type="match status" value="1"/>
</dbReference>
<dbReference type="CDD" id="cd04301">
    <property type="entry name" value="NAT_SF"/>
    <property type="match status" value="1"/>
</dbReference>
<gene>
    <name evidence="2" type="ORF">H9L24_04005</name>
</gene>
<dbReference type="InterPro" id="IPR000182">
    <property type="entry name" value="GNAT_dom"/>
</dbReference>
<evidence type="ECO:0000313" key="3">
    <source>
        <dbReference type="Proteomes" id="UP000516057"/>
    </source>
</evidence>
<evidence type="ECO:0000259" key="1">
    <source>
        <dbReference type="PROSITE" id="PS51186"/>
    </source>
</evidence>